<dbReference type="SUPFAM" id="SSF141072">
    <property type="entry name" value="CalX-like"/>
    <property type="match status" value="2"/>
</dbReference>
<dbReference type="GO" id="GO:0098703">
    <property type="term" value="P:calcium ion import across plasma membrane"/>
    <property type="evidence" value="ECO:0007669"/>
    <property type="project" value="TreeGrafter"/>
</dbReference>
<evidence type="ECO:0000256" key="14">
    <source>
        <dbReference type="ARBA" id="ARBA00023053"/>
    </source>
</evidence>
<dbReference type="GO" id="GO:0007154">
    <property type="term" value="P:cell communication"/>
    <property type="evidence" value="ECO:0007669"/>
    <property type="project" value="InterPro"/>
</dbReference>
<dbReference type="Pfam" id="PF03160">
    <property type="entry name" value="Calx-beta"/>
    <property type="match status" value="1"/>
</dbReference>
<dbReference type="Pfam" id="PF01699">
    <property type="entry name" value="Na_Ca_ex"/>
    <property type="match status" value="2"/>
</dbReference>
<evidence type="ECO:0000256" key="18">
    <source>
        <dbReference type="ARBA" id="ARBA00023201"/>
    </source>
</evidence>
<dbReference type="InterPro" id="IPR003644">
    <property type="entry name" value="Calx_beta"/>
</dbReference>
<evidence type="ECO:0000256" key="5">
    <source>
        <dbReference type="ARBA" id="ARBA00022475"/>
    </source>
</evidence>
<dbReference type="AlphaFoldDB" id="A0AAW0UDW2"/>
<feature type="transmembrane region" description="Helical" evidence="20">
    <location>
        <begin position="180"/>
        <end position="203"/>
    </location>
</feature>
<feature type="transmembrane region" description="Helical" evidence="20">
    <location>
        <begin position="668"/>
        <end position="684"/>
    </location>
</feature>
<feature type="domain" description="Calx-beta" evidence="21">
    <location>
        <begin position="497"/>
        <end position="596"/>
    </location>
</feature>
<keyword evidence="13 20" id="KW-1133">Transmembrane helix</keyword>
<feature type="transmembrane region" description="Helical" evidence="20">
    <location>
        <begin position="209"/>
        <end position="229"/>
    </location>
</feature>
<keyword evidence="6" id="KW-0109">Calcium transport</keyword>
<comment type="subcellular location">
    <subcellularLocation>
        <location evidence="1">Cell membrane</location>
        <topology evidence="1">Multi-pass membrane protein</topology>
    </subcellularLocation>
</comment>
<evidence type="ECO:0000256" key="11">
    <source>
        <dbReference type="ARBA" id="ARBA00022837"/>
    </source>
</evidence>
<dbReference type="EMBL" id="JARAKH010000015">
    <property type="protein sequence ID" value="KAK8396862.1"/>
    <property type="molecule type" value="Genomic_DNA"/>
</dbReference>
<dbReference type="PANTHER" id="PTHR11878:SF76">
    <property type="entry name" value="CALX-BETA DOMAIN-CONTAINING PROTEIN"/>
    <property type="match status" value="1"/>
</dbReference>
<evidence type="ECO:0000256" key="20">
    <source>
        <dbReference type="SAM" id="Phobius"/>
    </source>
</evidence>
<dbReference type="Gene3D" id="2.60.40.2030">
    <property type="match status" value="2"/>
</dbReference>
<dbReference type="GO" id="GO:0030424">
    <property type="term" value="C:axon"/>
    <property type="evidence" value="ECO:0007669"/>
    <property type="project" value="TreeGrafter"/>
</dbReference>
<evidence type="ECO:0000256" key="2">
    <source>
        <dbReference type="ARBA" id="ARBA00007489"/>
    </source>
</evidence>
<dbReference type="InterPro" id="IPR051171">
    <property type="entry name" value="CaCA"/>
</dbReference>
<feature type="transmembrane region" description="Helical" evidence="20">
    <location>
        <begin position="768"/>
        <end position="787"/>
    </location>
</feature>
<dbReference type="GO" id="GO:0098794">
    <property type="term" value="C:postsynapse"/>
    <property type="evidence" value="ECO:0007669"/>
    <property type="project" value="TreeGrafter"/>
</dbReference>
<comment type="caution">
    <text evidence="22">The sequence shown here is derived from an EMBL/GenBank/DDBJ whole genome shotgun (WGS) entry which is preliminary data.</text>
</comment>
<keyword evidence="16 20" id="KW-0472">Membrane</keyword>
<evidence type="ECO:0000313" key="23">
    <source>
        <dbReference type="Proteomes" id="UP001487740"/>
    </source>
</evidence>
<reference evidence="22 23" key="1">
    <citation type="submission" date="2023-03" db="EMBL/GenBank/DDBJ databases">
        <title>High-quality genome of Scylla paramamosain provides insights in environmental adaptation.</title>
        <authorList>
            <person name="Zhang L."/>
        </authorList>
    </citation>
    <scope>NUCLEOTIDE SEQUENCE [LARGE SCALE GENOMIC DNA]</scope>
    <source>
        <strain evidence="22">LZ_2023a</strain>
        <tissue evidence="22">Muscle</tissue>
    </source>
</reference>
<evidence type="ECO:0000256" key="4">
    <source>
        <dbReference type="ARBA" id="ARBA00022449"/>
    </source>
</evidence>
<evidence type="ECO:0000256" key="16">
    <source>
        <dbReference type="ARBA" id="ARBA00023136"/>
    </source>
</evidence>
<keyword evidence="9" id="KW-0732">Signal</keyword>
<evidence type="ECO:0000256" key="15">
    <source>
        <dbReference type="ARBA" id="ARBA00023065"/>
    </source>
</evidence>
<feature type="transmembrane region" description="Helical" evidence="20">
    <location>
        <begin position="147"/>
        <end position="168"/>
    </location>
</feature>
<keyword evidence="5" id="KW-1003">Cell membrane</keyword>
<keyword evidence="23" id="KW-1185">Reference proteome</keyword>
<evidence type="ECO:0000256" key="6">
    <source>
        <dbReference type="ARBA" id="ARBA00022568"/>
    </source>
</evidence>
<accession>A0AAW0UDW2</accession>
<dbReference type="GO" id="GO:0046872">
    <property type="term" value="F:metal ion binding"/>
    <property type="evidence" value="ECO:0007669"/>
    <property type="project" value="UniProtKB-KW"/>
</dbReference>
<dbReference type="SMART" id="SM00237">
    <property type="entry name" value="Calx_beta"/>
    <property type="match status" value="2"/>
</dbReference>
<feature type="transmembrane region" description="Helical" evidence="20">
    <location>
        <begin position="690"/>
        <end position="709"/>
    </location>
</feature>
<keyword evidence="8" id="KW-0479">Metal-binding</keyword>
<feature type="domain" description="Calx-beta" evidence="21">
    <location>
        <begin position="381"/>
        <end position="478"/>
    </location>
</feature>
<dbReference type="GO" id="GO:0005432">
    <property type="term" value="F:calcium:sodium antiporter activity"/>
    <property type="evidence" value="ECO:0007669"/>
    <property type="project" value="InterPro"/>
</dbReference>
<proteinExistence type="inferred from homology"/>
<evidence type="ECO:0000256" key="9">
    <source>
        <dbReference type="ARBA" id="ARBA00022729"/>
    </source>
</evidence>
<name>A0AAW0UDW2_SCYPA</name>
<keyword evidence="11" id="KW-0106">Calcium</keyword>
<evidence type="ECO:0000256" key="19">
    <source>
        <dbReference type="ARBA" id="ARBA00033667"/>
    </source>
</evidence>
<keyword evidence="15" id="KW-0406">Ion transport</keyword>
<dbReference type="GO" id="GO:0042383">
    <property type="term" value="C:sarcolemma"/>
    <property type="evidence" value="ECO:0007669"/>
    <property type="project" value="TreeGrafter"/>
</dbReference>
<feature type="transmembrane region" description="Helical" evidence="20">
    <location>
        <begin position="839"/>
        <end position="858"/>
    </location>
</feature>
<comment type="catalytic activity">
    <reaction evidence="19">
        <text>Ca(2+)(in) + 3 Na(+)(out) = Ca(2+)(out) + 3 Na(+)(in)</text>
        <dbReference type="Rhea" id="RHEA:69955"/>
        <dbReference type="ChEBI" id="CHEBI:29101"/>
        <dbReference type="ChEBI" id="CHEBI:29108"/>
    </reaction>
</comment>
<evidence type="ECO:0000313" key="22">
    <source>
        <dbReference type="EMBL" id="KAK8396862.1"/>
    </source>
</evidence>
<feature type="transmembrane region" description="Helical" evidence="20">
    <location>
        <begin position="54"/>
        <end position="75"/>
    </location>
</feature>
<feature type="transmembrane region" description="Helical" evidence="20">
    <location>
        <begin position="114"/>
        <end position="135"/>
    </location>
</feature>
<dbReference type="GO" id="GO:0005516">
    <property type="term" value="F:calmodulin binding"/>
    <property type="evidence" value="ECO:0007669"/>
    <property type="project" value="UniProtKB-KW"/>
</dbReference>
<dbReference type="InterPro" id="IPR044880">
    <property type="entry name" value="NCX_ion-bd_dom_sf"/>
</dbReference>
<feature type="transmembrane region" description="Helical" evidence="20">
    <location>
        <begin position="799"/>
        <end position="819"/>
    </location>
</feature>
<evidence type="ECO:0000256" key="1">
    <source>
        <dbReference type="ARBA" id="ARBA00004651"/>
    </source>
</evidence>
<evidence type="ECO:0000259" key="21">
    <source>
        <dbReference type="SMART" id="SM00237"/>
    </source>
</evidence>
<protein>
    <recommendedName>
        <fullName evidence="21">Calx-beta domain-containing protein</fullName>
    </recommendedName>
</protein>
<keyword evidence="12" id="KW-0112">Calmodulin-binding</keyword>
<comment type="similarity">
    <text evidence="2">Belongs to the Ca(2+):cation antiporter (CaCA) (TC 2.A.19) family. SLC8 subfamily.</text>
</comment>
<evidence type="ECO:0000256" key="10">
    <source>
        <dbReference type="ARBA" id="ARBA00022737"/>
    </source>
</evidence>
<dbReference type="Proteomes" id="UP001487740">
    <property type="component" value="Unassembled WGS sequence"/>
</dbReference>
<keyword evidence="7 20" id="KW-0812">Transmembrane</keyword>
<dbReference type="PRINTS" id="PR01259">
    <property type="entry name" value="NACAEXCHNGR"/>
</dbReference>
<evidence type="ECO:0000256" key="8">
    <source>
        <dbReference type="ARBA" id="ARBA00022723"/>
    </source>
</evidence>
<dbReference type="InterPro" id="IPR004836">
    <property type="entry name" value="Na_Ca_Ex"/>
</dbReference>
<dbReference type="InterPro" id="IPR038081">
    <property type="entry name" value="CalX-like_sf"/>
</dbReference>
<feature type="transmembrane region" description="Helical" evidence="20">
    <location>
        <begin position="716"/>
        <end position="735"/>
    </location>
</feature>
<keyword evidence="18" id="KW-0739">Sodium transport</keyword>
<dbReference type="Gene3D" id="1.20.1420.30">
    <property type="entry name" value="NCX, central ion-binding region"/>
    <property type="match status" value="2"/>
</dbReference>
<organism evidence="22 23">
    <name type="scientific">Scylla paramamosain</name>
    <name type="common">Mud crab</name>
    <dbReference type="NCBI Taxonomy" id="85552"/>
    <lineage>
        <taxon>Eukaryota</taxon>
        <taxon>Metazoa</taxon>
        <taxon>Ecdysozoa</taxon>
        <taxon>Arthropoda</taxon>
        <taxon>Crustacea</taxon>
        <taxon>Multicrustacea</taxon>
        <taxon>Malacostraca</taxon>
        <taxon>Eumalacostraca</taxon>
        <taxon>Eucarida</taxon>
        <taxon>Decapoda</taxon>
        <taxon>Pleocyemata</taxon>
        <taxon>Brachyura</taxon>
        <taxon>Eubrachyura</taxon>
        <taxon>Portunoidea</taxon>
        <taxon>Portunidae</taxon>
        <taxon>Portuninae</taxon>
        <taxon>Scylla</taxon>
    </lineage>
</organism>
<dbReference type="PANTHER" id="PTHR11878">
    <property type="entry name" value="SODIUM/CALCIUM EXCHANGER"/>
    <property type="match status" value="1"/>
</dbReference>
<keyword evidence="10" id="KW-0677">Repeat</keyword>
<evidence type="ECO:0000256" key="17">
    <source>
        <dbReference type="ARBA" id="ARBA00023180"/>
    </source>
</evidence>
<keyword evidence="17" id="KW-0325">Glycoprotein</keyword>
<keyword evidence="14" id="KW-0915">Sodium</keyword>
<evidence type="ECO:0000256" key="12">
    <source>
        <dbReference type="ARBA" id="ARBA00022860"/>
    </source>
</evidence>
<sequence length="867" mass="95529">MSELEFTLEEDGSYTIGNKSYISKDEVYGDYECADRGLLLPLFSEYTWPLEVRAFLYFMGLLYCFLGVAIIADIFMGSIEKITSKTRKVYLTSEKEDEPEVIEVRIWSDAVANLTLMALGSSAPEILLSIIEIIGNDFRAGDLGPGTIVGSAAFNLFVISAVCVMFIPKGEIRRIKDIKVFAVTTVFSVVAYLWLLIIVVAVSPGRVEVWEAVVTLVMFPSLVLIAWLAEKNFFGVPNKTDTSKQIELGNFQPGAAEQGVLGRCLACLGVRGPTSSQVVPSDADKFLRERQYFRDGRLDRDGLVAFIKEVKNYPGLTDEDAAVLAASKLVESQSHSRMWYRVGAVRSMTGGRKTQPQLSYKLKEVYSAMNEHPEAPTVGEVPQVQPHKNAIVDFHSASCAVMENIGKFQVAICRTGRMDNRVSVRVETIDGTATVDQDYIGINEILTFEANEREKFIDVEIINDNQWEPDEEFFLKISLLMDPEKREGVQLGRISIMEITILNDDEPGIVMFQKRGFLVKESIGNAVIPVVRKNGADGEITVKWRTIDKSAVSGRDFTGGEGLLTFKHTETLQNIEIPIIDDMTPEKDEHFEVELFDPEGGAKLGQINRTAVTITNDDDFNSFLSNMMQMTNANVHALQVHHETYLGQIKDALNVNGGDIENATCMDYILHFLTFGWKIIFALVPPPGILGGWLCFFVSLGVIGLLTAIVGDLASIFGCLVGLKDGVTAITFVALGTSLPDTFASKAAAVQEKYADNAVGNVTGSNSVNVFLGLGLPWLIAAIVHAVREKDFIVQKGNLGFSVGLFTGLSILCIGIILARRFFGFFGKAELGGPPVPRYASGIVMMSLWMVYVLFSSFQQYDYFGKG</sequence>
<evidence type="ECO:0000256" key="7">
    <source>
        <dbReference type="ARBA" id="ARBA00022692"/>
    </source>
</evidence>
<evidence type="ECO:0000256" key="13">
    <source>
        <dbReference type="ARBA" id="ARBA00022989"/>
    </source>
</evidence>
<keyword evidence="4" id="KW-0050">Antiport</keyword>
<evidence type="ECO:0000256" key="3">
    <source>
        <dbReference type="ARBA" id="ARBA00022448"/>
    </source>
</evidence>
<dbReference type="InterPro" id="IPR004837">
    <property type="entry name" value="NaCa_Exmemb"/>
</dbReference>
<keyword evidence="3" id="KW-0813">Transport</keyword>
<gene>
    <name evidence="22" type="ORF">O3P69_005082</name>
</gene>